<organism evidence="4 5">
    <name type="scientific">Aminobacter ciceronei</name>
    <dbReference type="NCBI Taxonomy" id="150723"/>
    <lineage>
        <taxon>Bacteria</taxon>
        <taxon>Pseudomonadati</taxon>
        <taxon>Pseudomonadota</taxon>
        <taxon>Alphaproteobacteria</taxon>
        <taxon>Hyphomicrobiales</taxon>
        <taxon>Phyllobacteriaceae</taxon>
        <taxon>Aminobacter</taxon>
    </lineage>
</organism>
<dbReference type="InterPro" id="IPR005183">
    <property type="entry name" value="DUF305_CopM-like"/>
</dbReference>
<keyword evidence="2" id="KW-0732">Signal</keyword>
<dbReference type="Pfam" id="PF03713">
    <property type="entry name" value="DUF305"/>
    <property type="match status" value="1"/>
</dbReference>
<dbReference type="Gene3D" id="1.20.1260.10">
    <property type="match status" value="1"/>
</dbReference>
<evidence type="ECO:0000313" key="5">
    <source>
        <dbReference type="Proteomes" id="UP000587524"/>
    </source>
</evidence>
<name>A0ABR6CHF4_9HYPH</name>
<feature type="chain" id="PRO_5045124893" evidence="2">
    <location>
        <begin position="24"/>
        <end position="123"/>
    </location>
</feature>
<dbReference type="Proteomes" id="UP000587524">
    <property type="component" value="Unassembled WGS sequence"/>
</dbReference>
<evidence type="ECO:0000256" key="2">
    <source>
        <dbReference type="SAM" id="SignalP"/>
    </source>
</evidence>
<gene>
    <name evidence="4" type="ORF">HNQ97_006035</name>
</gene>
<comment type="caution">
    <text evidence="4">The sequence shown here is derived from an EMBL/GenBank/DDBJ whole genome shotgun (WGS) entry which is preliminary data.</text>
</comment>
<dbReference type="InterPro" id="IPR012347">
    <property type="entry name" value="Ferritin-like"/>
</dbReference>
<proteinExistence type="predicted"/>
<feature type="signal peptide" evidence="2">
    <location>
        <begin position="1"/>
        <end position="23"/>
    </location>
</feature>
<evidence type="ECO:0000256" key="1">
    <source>
        <dbReference type="SAM" id="MobiDB-lite"/>
    </source>
</evidence>
<dbReference type="RefSeq" id="WP_312871062.1">
    <property type="nucleotide sequence ID" value="NZ_JACJHY010000045.1"/>
</dbReference>
<protein>
    <submittedName>
        <fullName evidence="4">Uncharacterized protein (DUF305 family)</fullName>
    </submittedName>
</protein>
<sequence length="123" mass="12994">MYGLKIALAATLLALGNSGSAISQGLPAACKAAEGMDMKGMVTMPDMSGMDAQHQELMAAMMGMMRPQAMQAMMAKDPDVAFVCGMIVHHQGAIEMANAELKNGDNNGRKRLPRRSSTPKPGK</sequence>
<reference evidence="4 5" key="1">
    <citation type="submission" date="2020-08" db="EMBL/GenBank/DDBJ databases">
        <title>Genomic Encyclopedia of Type Strains, Phase IV (KMG-IV): sequencing the most valuable type-strain genomes for metagenomic binning, comparative biology and taxonomic classification.</title>
        <authorList>
            <person name="Goeker M."/>
        </authorList>
    </citation>
    <scope>NUCLEOTIDE SEQUENCE [LARGE SCALE GENOMIC DNA]</scope>
    <source>
        <strain evidence="4 5">DSM 17455</strain>
    </source>
</reference>
<dbReference type="EMBL" id="JACJHZ010000045">
    <property type="protein sequence ID" value="MBA9024000.1"/>
    <property type="molecule type" value="Genomic_DNA"/>
</dbReference>
<evidence type="ECO:0000259" key="3">
    <source>
        <dbReference type="Pfam" id="PF03713"/>
    </source>
</evidence>
<accession>A0ABR6CHF4</accession>
<feature type="region of interest" description="Disordered" evidence="1">
    <location>
        <begin position="99"/>
        <end position="123"/>
    </location>
</feature>
<keyword evidence="5" id="KW-1185">Reference proteome</keyword>
<evidence type="ECO:0000313" key="4">
    <source>
        <dbReference type="EMBL" id="MBA9024000.1"/>
    </source>
</evidence>
<feature type="domain" description="DUF305" evidence="3">
    <location>
        <begin position="43"/>
        <end position="112"/>
    </location>
</feature>